<evidence type="ECO:0000313" key="2">
    <source>
        <dbReference type="Proteomes" id="UP000029981"/>
    </source>
</evidence>
<sequence>MADAGAWNGLDKVASSEVVVEKHGMNFLAGRGSGDGALGKGGEKEGVRRRHGIGSYMEKGRGGVIYSIKLEGGERHGVGKKQRVNIKWV</sequence>
<protein>
    <submittedName>
        <fullName evidence="1">Uncharacterized protein</fullName>
    </submittedName>
</protein>
<reference evidence="1 2" key="3">
    <citation type="journal article" date="2010" name="BMC Genomics">
        <title>Transcriptome sequencing and comparative analysis of cucumber flowers with different sex types.</title>
        <authorList>
            <person name="Guo S."/>
            <person name="Zheng Y."/>
            <person name="Joung J.G."/>
            <person name="Liu S."/>
            <person name="Zhang Z."/>
            <person name="Crasta O.R."/>
            <person name="Sobral B.W."/>
            <person name="Xu Y."/>
            <person name="Huang S."/>
            <person name="Fei Z."/>
        </authorList>
    </citation>
    <scope>NUCLEOTIDE SEQUENCE [LARGE SCALE GENOMIC DNA]</scope>
    <source>
        <strain evidence="2">cv. 9930</strain>
    </source>
</reference>
<name>A0A0A0KIB1_CUCSA</name>
<dbReference type="Proteomes" id="UP000029981">
    <property type="component" value="Chromosome 6"/>
</dbReference>
<proteinExistence type="predicted"/>
<keyword evidence="2" id="KW-1185">Reference proteome</keyword>
<reference evidence="1 2" key="4">
    <citation type="journal article" date="2011" name="BMC Genomics">
        <title>RNA-Seq improves annotation of protein-coding genes in the cucumber genome.</title>
        <authorList>
            <person name="Li Z."/>
            <person name="Zhang Z."/>
            <person name="Yan P."/>
            <person name="Huang S."/>
            <person name="Fei Z."/>
            <person name="Lin K."/>
        </authorList>
    </citation>
    <scope>NUCLEOTIDE SEQUENCE [LARGE SCALE GENOMIC DNA]</scope>
    <source>
        <strain evidence="2">cv. 9930</strain>
    </source>
</reference>
<evidence type="ECO:0000313" key="1">
    <source>
        <dbReference type="EMBL" id="KGN49323.1"/>
    </source>
</evidence>
<accession>A0A0A0KIB1</accession>
<dbReference type="EMBL" id="CM002927">
    <property type="protein sequence ID" value="KGN49323.1"/>
    <property type="molecule type" value="Genomic_DNA"/>
</dbReference>
<gene>
    <name evidence="1" type="ORF">Csa_6G519740</name>
</gene>
<dbReference type="AlphaFoldDB" id="A0A0A0KIB1"/>
<reference evidence="1 2" key="1">
    <citation type="journal article" date="2009" name="Nat. Genet.">
        <title>The genome of the cucumber, Cucumis sativus L.</title>
        <authorList>
            <person name="Huang S."/>
            <person name="Li R."/>
            <person name="Zhang Z."/>
            <person name="Li L."/>
            <person name="Gu X."/>
            <person name="Fan W."/>
            <person name="Lucas W.J."/>
            <person name="Wang X."/>
            <person name="Xie B."/>
            <person name="Ni P."/>
            <person name="Ren Y."/>
            <person name="Zhu H."/>
            <person name="Li J."/>
            <person name="Lin K."/>
            <person name="Jin W."/>
            <person name="Fei Z."/>
            <person name="Li G."/>
            <person name="Staub J."/>
            <person name="Kilian A."/>
            <person name="van der Vossen E.A."/>
            <person name="Wu Y."/>
            <person name="Guo J."/>
            <person name="He J."/>
            <person name="Jia Z."/>
            <person name="Ren Y."/>
            <person name="Tian G."/>
            <person name="Lu Y."/>
            <person name="Ruan J."/>
            <person name="Qian W."/>
            <person name="Wang M."/>
            <person name="Huang Q."/>
            <person name="Li B."/>
            <person name="Xuan Z."/>
            <person name="Cao J."/>
            <person name="Asan"/>
            <person name="Wu Z."/>
            <person name="Zhang J."/>
            <person name="Cai Q."/>
            <person name="Bai Y."/>
            <person name="Zhao B."/>
            <person name="Han Y."/>
            <person name="Li Y."/>
            <person name="Li X."/>
            <person name="Wang S."/>
            <person name="Shi Q."/>
            <person name="Liu S."/>
            <person name="Cho W.K."/>
            <person name="Kim J.Y."/>
            <person name="Xu Y."/>
            <person name="Heller-Uszynska K."/>
            <person name="Miao H."/>
            <person name="Cheng Z."/>
            <person name="Zhang S."/>
            <person name="Wu J."/>
            <person name="Yang Y."/>
            <person name="Kang H."/>
            <person name="Li M."/>
            <person name="Liang H."/>
            <person name="Ren X."/>
            <person name="Shi Z."/>
            <person name="Wen M."/>
            <person name="Jian M."/>
            <person name="Yang H."/>
            <person name="Zhang G."/>
            <person name="Yang Z."/>
            <person name="Chen R."/>
            <person name="Liu S."/>
            <person name="Li J."/>
            <person name="Ma L."/>
            <person name="Liu H."/>
            <person name="Zhou Y."/>
            <person name="Zhao J."/>
            <person name="Fang X."/>
            <person name="Li G."/>
            <person name="Fang L."/>
            <person name="Li Y."/>
            <person name="Liu D."/>
            <person name="Zheng H."/>
            <person name="Zhang Y."/>
            <person name="Qin N."/>
            <person name="Li Z."/>
            <person name="Yang G."/>
            <person name="Yang S."/>
            <person name="Bolund L."/>
            <person name="Kristiansen K."/>
            <person name="Zheng H."/>
            <person name="Li S."/>
            <person name="Zhang X."/>
            <person name="Yang H."/>
            <person name="Wang J."/>
            <person name="Sun R."/>
            <person name="Zhang B."/>
            <person name="Jiang S."/>
            <person name="Wang J."/>
            <person name="Du Y."/>
            <person name="Li S."/>
        </authorList>
    </citation>
    <scope>NUCLEOTIDE SEQUENCE [LARGE SCALE GENOMIC DNA]</scope>
    <source>
        <strain evidence="2">cv. 9930</strain>
    </source>
</reference>
<dbReference type="Gramene" id="KGN49323">
    <property type="protein sequence ID" value="KGN49323"/>
    <property type="gene ID" value="Csa_6G519740"/>
</dbReference>
<reference evidence="1 2" key="2">
    <citation type="journal article" date="2009" name="PLoS ONE">
        <title>An integrated genetic and cytogenetic map of the cucumber genome.</title>
        <authorList>
            <person name="Ren Y."/>
            <person name="Zhang Z."/>
            <person name="Liu J."/>
            <person name="Staub J.E."/>
            <person name="Han Y."/>
            <person name="Cheng Z."/>
            <person name="Li X."/>
            <person name="Lu J."/>
            <person name="Miao H."/>
            <person name="Kang H."/>
            <person name="Xie B."/>
            <person name="Gu X."/>
            <person name="Wang X."/>
            <person name="Du Y."/>
            <person name="Jin W."/>
            <person name="Huang S."/>
        </authorList>
    </citation>
    <scope>NUCLEOTIDE SEQUENCE [LARGE SCALE GENOMIC DNA]</scope>
    <source>
        <strain evidence="2">cv. 9930</strain>
    </source>
</reference>
<organism evidence="1 2">
    <name type="scientific">Cucumis sativus</name>
    <name type="common">Cucumber</name>
    <dbReference type="NCBI Taxonomy" id="3659"/>
    <lineage>
        <taxon>Eukaryota</taxon>
        <taxon>Viridiplantae</taxon>
        <taxon>Streptophyta</taxon>
        <taxon>Embryophyta</taxon>
        <taxon>Tracheophyta</taxon>
        <taxon>Spermatophyta</taxon>
        <taxon>Magnoliopsida</taxon>
        <taxon>eudicotyledons</taxon>
        <taxon>Gunneridae</taxon>
        <taxon>Pentapetalae</taxon>
        <taxon>rosids</taxon>
        <taxon>fabids</taxon>
        <taxon>Cucurbitales</taxon>
        <taxon>Cucurbitaceae</taxon>
        <taxon>Benincaseae</taxon>
        <taxon>Cucumis</taxon>
    </lineage>
</organism>